<reference evidence="1" key="1">
    <citation type="journal article" date="2015" name="Genome Biol. Evol.">
        <title>Organellar Genomes of White Spruce (Picea glauca): Assembly and Annotation.</title>
        <authorList>
            <person name="Jackman S.D."/>
            <person name="Warren R.L."/>
            <person name="Gibb E.A."/>
            <person name="Vandervalk B.P."/>
            <person name="Mohamadi H."/>
            <person name="Chu J."/>
            <person name="Raymond A."/>
            <person name="Pleasance S."/>
            <person name="Coope R."/>
            <person name="Wildung M.R."/>
            <person name="Ritland C.E."/>
            <person name="Bousquet J."/>
            <person name="Jones S.J."/>
            <person name="Bohlmann J."/>
            <person name="Birol I."/>
        </authorList>
    </citation>
    <scope>NUCLEOTIDE SEQUENCE [LARGE SCALE GENOMIC DNA]</scope>
    <source>
        <tissue evidence="1">Flushing bud</tissue>
    </source>
</reference>
<sequence>MGGLKYRCFQPAIISKPGVIRPAESSSRLPLASKQAIRKVHRHHQVEMDGYPGRSQSRISQFERSGYKEIISRQVSKEDIRRYSSLSGKQ</sequence>
<gene>
    <name evidence="1" type="ORF">ABT39_MTgene3333</name>
</gene>
<organism evidence="1">
    <name type="scientific">Picea glauca</name>
    <name type="common">White spruce</name>
    <name type="synonym">Pinus glauca</name>
    <dbReference type="NCBI Taxonomy" id="3330"/>
    <lineage>
        <taxon>Eukaryota</taxon>
        <taxon>Viridiplantae</taxon>
        <taxon>Streptophyta</taxon>
        <taxon>Embryophyta</taxon>
        <taxon>Tracheophyta</taxon>
        <taxon>Spermatophyta</taxon>
        <taxon>Pinopsida</taxon>
        <taxon>Pinidae</taxon>
        <taxon>Conifers I</taxon>
        <taxon>Pinales</taxon>
        <taxon>Pinaceae</taxon>
        <taxon>Picea</taxon>
    </lineage>
</organism>
<comment type="caution">
    <text evidence="1">The sequence shown here is derived from an EMBL/GenBank/DDBJ whole genome shotgun (WGS) entry which is preliminary data.</text>
</comment>
<protein>
    <submittedName>
        <fullName evidence="1">Uncharacterized protein</fullName>
    </submittedName>
</protein>
<name>A0A117NIM3_PICGL</name>
<dbReference type="EMBL" id="LKAM01000002">
    <property type="protein sequence ID" value="KUM50105.1"/>
    <property type="molecule type" value="Genomic_DNA"/>
</dbReference>
<accession>A0A117NIM3</accession>
<dbReference type="AlphaFoldDB" id="A0A117NIM3"/>
<proteinExistence type="predicted"/>
<keyword evidence="1" id="KW-0496">Mitochondrion</keyword>
<geneLocation type="mitochondrion" evidence="1"/>
<evidence type="ECO:0000313" key="1">
    <source>
        <dbReference type="EMBL" id="KUM50105.1"/>
    </source>
</evidence>